<proteinExistence type="predicted"/>
<name>A0AAU2AHM1_9ACTN</name>
<accession>A0AAU2AHM1</accession>
<dbReference type="EMBL" id="CP108223">
    <property type="protein sequence ID" value="WTT23888.1"/>
    <property type="molecule type" value="Genomic_DNA"/>
</dbReference>
<evidence type="ECO:0000313" key="1">
    <source>
        <dbReference type="EMBL" id="WTT23888.1"/>
    </source>
</evidence>
<gene>
    <name evidence="1" type="ORF">OHA22_51015</name>
</gene>
<reference evidence="1" key="1">
    <citation type="submission" date="2022-10" db="EMBL/GenBank/DDBJ databases">
        <title>The complete genomes of actinobacterial strains from the NBC collection.</title>
        <authorList>
            <person name="Joergensen T.S."/>
            <person name="Alvarez Arevalo M."/>
            <person name="Sterndorff E.B."/>
            <person name="Faurdal D."/>
            <person name="Vuksanovic O."/>
            <person name="Mourched A.-S."/>
            <person name="Charusanti P."/>
            <person name="Shaw S."/>
            <person name="Blin K."/>
            <person name="Weber T."/>
        </authorList>
    </citation>
    <scope>NUCLEOTIDE SEQUENCE</scope>
    <source>
        <strain evidence="1">NBC_00093</strain>
    </source>
</reference>
<sequence>MPQPTRRAPNTAAAKEALHRALRLLDDQERPDALDRAREAARAAVDAVPYPWRAPHCTEFRRRSKEKTCSNHACTRCAAVKAGDPMPVDDW</sequence>
<organism evidence="1">
    <name type="scientific">Streptomyces sp. NBC_00093</name>
    <dbReference type="NCBI Taxonomy" id="2975649"/>
    <lineage>
        <taxon>Bacteria</taxon>
        <taxon>Bacillati</taxon>
        <taxon>Actinomycetota</taxon>
        <taxon>Actinomycetes</taxon>
        <taxon>Kitasatosporales</taxon>
        <taxon>Streptomycetaceae</taxon>
        <taxon>Streptomyces</taxon>
    </lineage>
</organism>
<dbReference type="AlphaFoldDB" id="A0AAU2AHM1"/>
<protein>
    <submittedName>
        <fullName evidence="1">Uncharacterized protein</fullName>
    </submittedName>
</protein>